<keyword evidence="1" id="KW-0472">Membrane</keyword>
<gene>
    <name evidence="3" type="ORF">I6G68_01605</name>
    <name evidence="2" type="ORF">ODY43_03255</name>
</gene>
<dbReference type="AlphaFoldDB" id="A0A0X8FFZ4"/>
<evidence type="ECO:0000256" key="1">
    <source>
        <dbReference type="SAM" id="Phobius"/>
    </source>
</evidence>
<keyword evidence="1" id="KW-1133">Transmembrane helix</keyword>
<reference evidence="2" key="2">
    <citation type="submission" date="2022-09" db="EMBL/GenBank/DDBJ databases">
        <title>Aerococcus urinae taxonomy study.</title>
        <authorList>
            <person name="Christensen J."/>
            <person name="Senneby E."/>
        </authorList>
    </citation>
    <scope>NUCLEOTIDE SEQUENCE</scope>
    <source>
        <strain evidence="2">NLD-066-U95</strain>
    </source>
</reference>
<name>A0A0X8FFZ4_9LACT</name>
<dbReference type="EMBL" id="CP065662">
    <property type="protein sequence ID" value="QPS01795.1"/>
    <property type="molecule type" value="Genomic_DNA"/>
</dbReference>
<feature type="transmembrane region" description="Helical" evidence="1">
    <location>
        <begin position="37"/>
        <end position="56"/>
    </location>
</feature>
<reference evidence="3 4" key="1">
    <citation type="submission" date="2020-12" db="EMBL/GenBank/DDBJ databases">
        <title>FDA dAtabase for Regulatory Grade micrObial Sequences (FDA-ARGOS): Supporting development and validation of Infectious Disease Dx tests.</title>
        <authorList>
            <person name="Sproer C."/>
            <person name="Gronow S."/>
            <person name="Severitt S."/>
            <person name="Schroder I."/>
            <person name="Tallon L."/>
            <person name="Sadzewicz L."/>
            <person name="Zhao X."/>
            <person name="Boylan J."/>
            <person name="Ott S."/>
            <person name="Bowen H."/>
            <person name="Vavikolanu K."/>
            <person name="Mehta A."/>
            <person name="Aluvathingal J."/>
            <person name="Nadendla S."/>
            <person name="Lowell S."/>
            <person name="Myers T."/>
            <person name="Yan Y."/>
            <person name="Sichtig H."/>
        </authorList>
    </citation>
    <scope>NUCLEOTIDE SEQUENCE [LARGE SCALE GENOMIC DNA]</scope>
    <source>
        <strain evidence="3 4">FDAARGOS_911</strain>
    </source>
</reference>
<feature type="transmembrane region" description="Helical" evidence="1">
    <location>
        <begin position="63"/>
        <end position="87"/>
    </location>
</feature>
<dbReference type="RefSeq" id="WP_060778929.1">
    <property type="nucleotide sequence ID" value="NZ_CAJHLF010000004.1"/>
</dbReference>
<dbReference type="GeneID" id="35767486"/>
<protein>
    <submittedName>
        <fullName evidence="3">Uncharacterized protein</fullName>
    </submittedName>
</protein>
<evidence type="ECO:0000313" key="5">
    <source>
        <dbReference type="Proteomes" id="UP001069145"/>
    </source>
</evidence>
<evidence type="ECO:0000313" key="2">
    <source>
        <dbReference type="EMBL" id="MCY3052998.1"/>
    </source>
</evidence>
<dbReference type="EMBL" id="JAOTML010000002">
    <property type="protein sequence ID" value="MCY3052998.1"/>
    <property type="molecule type" value="Genomic_DNA"/>
</dbReference>
<evidence type="ECO:0000313" key="3">
    <source>
        <dbReference type="EMBL" id="QPS01795.1"/>
    </source>
</evidence>
<evidence type="ECO:0000313" key="4">
    <source>
        <dbReference type="Proteomes" id="UP000594771"/>
    </source>
</evidence>
<keyword evidence="1" id="KW-0812">Transmembrane</keyword>
<proteinExistence type="predicted"/>
<dbReference type="Proteomes" id="UP000594771">
    <property type="component" value="Chromosome"/>
</dbReference>
<feature type="transmembrane region" description="Helical" evidence="1">
    <location>
        <begin position="12"/>
        <end position="31"/>
    </location>
</feature>
<organism evidence="3 4">
    <name type="scientific">Aerococcus urinae</name>
    <dbReference type="NCBI Taxonomy" id="1376"/>
    <lineage>
        <taxon>Bacteria</taxon>
        <taxon>Bacillati</taxon>
        <taxon>Bacillota</taxon>
        <taxon>Bacilli</taxon>
        <taxon>Lactobacillales</taxon>
        <taxon>Aerococcaceae</taxon>
        <taxon>Aerococcus</taxon>
    </lineage>
</organism>
<accession>A0A0X8FFZ4</accession>
<dbReference type="Proteomes" id="UP001069145">
    <property type="component" value="Unassembled WGS sequence"/>
</dbReference>
<sequence length="89" mass="10111">MFKQVLHSGHKYCFWLGILVLVLSILLPDLFGPTMRPLAYATIFICPALGLFGGLLSLYHKRLWYFLGNLCLIFSFGILWFVGTLIFGP</sequence>
<dbReference type="KEGG" id="aun:AWM73_08405"/>
<keyword evidence="5" id="KW-1185">Reference proteome</keyword>